<reference evidence="2 3" key="1">
    <citation type="submission" date="2018-08" db="EMBL/GenBank/DDBJ databases">
        <title>Genomic Encyclopedia of Archaeal and Bacterial Type Strains, Phase II (KMG-II): from individual species to whole genera.</title>
        <authorList>
            <person name="Goeker M."/>
        </authorList>
    </citation>
    <scope>NUCLEOTIDE SEQUENCE [LARGE SCALE GENOMIC DNA]</scope>
    <source>
        <strain evidence="2 3">DSM 17099</strain>
    </source>
</reference>
<evidence type="ECO:0000256" key="1">
    <source>
        <dbReference type="SAM" id="MobiDB-lite"/>
    </source>
</evidence>
<feature type="region of interest" description="Disordered" evidence="1">
    <location>
        <begin position="23"/>
        <end position="46"/>
    </location>
</feature>
<evidence type="ECO:0000313" key="3">
    <source>
        <dbReference type="Proteomes" id="UP000256941"/>
    </source>
</evidence>
<sequence>MLRNRPTRRVGLRTVSASSSVIASSSGWAPTGSDARRKMAPVSKGTKKRSGRFHILVLPSECTANLPRMLAFLSIPPMRYRLTNRARPLQDGEPAFAIPVKMLRHRHELAATISFITRRKLFGLSYWGLQPGYFDRMPQDSGVLVRPAVPIAELVPGATFPGDIDLLIVPYEGNELVLDRTIAIEIKIVRASFAKQGKSPNDFGVTQATALQKLGFPYVAIAHLIVSDQSPREAWRPAGLVRIIGPDGLAEQLPDIETDWLPADLMERSFGRMQATAPEPIGLVAAYLGPNDENLFDVAHGTWFPLCRAAQSGAKSNSALLAAVAALVERRQDYFLDNPRYDPA</sequence>
<comment type="caution">
    <text evidence="2">The sequence shown here is derived from an EMBL/GenBank/DDBJ whole genome shotgun (WGS) entry which is preliminary data.</text>
</comment>
<gene>
    <name evidence="2" type="ORF">BDD41_3565</name>
</gene>
<evidence type="ECO:0000313" key="2">
    <source>
        <dbReference type="EMBL" id="REF68511.1"/>
    </source>
</evidence>
<dbReference type="EMBL" id="QTUJ01000003">
    <property type="protein sequence ID" value="REF68511.1"/>
    <property type="molecule type" value="Genomic_DNA"/>
</dbReference>
<dbReference type="Proteomes" id="UP000256941">
    <property type="component" value="Unassembled WGS sequence"/>
</dbReference>
<dbReference type="RefSeq" id="WP_147304538.1">
    <property type="nucleotide sequence ID" value="NZ_CP038197.1"/>
</dbReference>
<accession>A0A3D9XFW2</accession>
<protein>
    <submittedName>
        <fullName evidence="2">Uncharacterized protein</fullName>
    </submittedName>
</protein>
<name>A0A3D9XFW2_PARVE</name>
<proteinExistence type="predicted"/>
<organism evidence="2 3">
    <name type="scientific">Paracoccus versutus</name>
    <name type="common">Thiobacillus versutus</name>
    <dbReference type="NCBI Taxonomy" id="34007"/>
    <lineage>
        <taxon>Bacteria</taxon>
        <taxon>Pseudomonadati</taxon>
        <taxon>Pseudomonadota</taxon>
        <taxon>Alphaproteobacteria</taxon>
        <taxon>Rhodobacterales</taxon>
        <taxon>Paracoccaceae</taxon>
        <taxon>Paracoccus</taxon>
    </lineage>
</organism>
<dbReference type="AlphaFoldDB" id="A0A3D9XFW2"/>